<accession>A0ABV8XFN4</accession>
<dbReference type="Proteomes" id="UP001596015">
    <property type="component" value="Unassembled WGS sequence"/>
</dbReference>
<organism evidence="1 2">
    <name type="scientific">Chromohalobacter beijerinckii</name>
    <dbReference type="NCBI Taxonomy" id="86179"/>
    <lineage>
        <taxon>Bacteria</taxon>
        <taxon>Pseudomonadati</taxon>
        <taxon>Pseudomonadota</taxon>
        <taxon>Gammaproteobacteria</taxon>
        <taxon>Oceanospirillales</taxon>
        <taxon>Halomonadaceae</taxon>
        <taxon>Chromohalobacter</taxon>
    </lineage>
</organism>
<gene>
    <name evidence="1" type="ORF">ACFO0E_10470</name>
</gene>
<dbReference type="EMBL" id="JBHSEO010000055">
    <property type="protein sequence ID" value="MFC4416832.1"/>
    <property type="molecule type" value="Genomic_DNA"/>
</dbReference>
<proteinExistence type="predicted"/>
<dbReference type="RefSeq" id="WP_246941011.1">
    <property type="nucleotide sequence ID" value="NZ_JAKGAK010000006.1"/>
</dbReference>
<protein>
    <recommendedName>
        <fullName evidence="3">Transglutaminase-like superfamily protein</fullName>
    </recommendedName>
</protein>
<evidence type="ECO:0008006" key="3">
    <source>
        <dbReference type="Google" id="ProtNLM"/>
    </source>
</evidence>
<evidence type="ECO:0000313" key="1">
    <source>
        <dbReference type="EMBL" id="MFC4416832.1"/>
    </source>
</evidence>
<sequence>MAVEHWLEKAREISIGINKGYLILEVYETWLRLIQDNGWTGACHDTSAGMFMAMHGVELAPELIIGIVEAPSGKLFDHSWVEVNGLIFDAAVGYPNPDGEDVSAPIFASRELETGKRTLLRYGVTNRGQLSEPAHTVASCTLAEYGQHCDLWEITSAFWCCHGRRVDPNDLRRRFGGLRRTVRGSIL</sequence>
<name>A0ABV8XFN4_9GAMM</name>
<reference evidence="2" key="1">
    <citation type="journal article" date="2019" name="Int. J. Syst. Evol. Microbiol.">
        <title>The Global Catalogue of Microorganisms (GCM) 10K type strain sequencing project: providing services to taxonomists for standard genome sequencing and annotation.</title>
        <authorList>
            <consortium name="The Broad Institute Genomics Platform"/>
            <consortium name="The Broad Institute Genome Sequencing Center for Infectious Disease"/>
            <person name="Wu L."/>
            <person name="Ma J."/>
        </authorList>
    </citation>
    <scope>NUCLEOTIDE SEQUENCE [LARGE SCALE GENOMIC DNA]</scope>
    <source>
        <strain evidence="2">CCUG 49679</strain>
    </source>
</reference>
<evidence type="ECO:0000313" key="2">
    <source>
        <dbReference type="Proteomes" id="UP001596015"/>
    </source>
</evidence>
<comment type="caution">
    <text evidence="1">The sequence shown here is derived from an EMBL/GenBank/DDBJ whole genome shotgun (WGS) entry which is preliminary data.</text>
</comment>
<keyword evidence="2" id="KW-1185">Reference proteome</keyword>